<dbReference type="RefSeq" id="WP_183115365.1">
    <property type="nucleotide sequence ID" value="NZ_JABEQG010000002.1"/>
</dbReference>
<dbReference type="AlphaFoldDB" id="A0A7W4I3K8"/>
<comment type="caution">
    <text evidence="1">The sequence shown here is derived from an EMBL/GenBank/DDBJ whole genome shotgun (WGS) entry which is preliminary data.</text>
</comment>
<gene>
    <name evidence="1" type="ORF">HLH33_02525</name>
</gene>
<proteinExistence type="predicted"/>
<protein>
    <submittedName>
        <fullName evidence="1">Uncharacterized protein</fullName>
    </submittedName>
</protein>
<reference evidence="1 2" key="1">
    <citation type="submission" date="2020-04" db="EMBL/GenBank/DDBJ databases">
        <title>Description of novel Gluconacetobacter.</title>
        <authorList>
            <person name="Sombolestani A."/>
        </authorList>
    </citation>
    <scope>NUCLEOTIDE SEQUENCE [LARGE SCALE GENOMIC DNA]</scope>
    <source>
        <strain evidence="1 2">LMG 7603</strain>
    </source>
</reference>
<evidence type="ECO:0000313" key="1">
    <source>
        <dbReference type="EMBL" id="MBB2155193.1"/>
    </source>
</evidence>
<evidence type="ECO:0000313" key="2">
    <source>
        <dbReference type="Proteomes" id="UP000550787"/>
    </source>
</evidence>
<name>A0A7W4I3K8_GLUDI</name>
<sequence length="92" mass="10487">MKDPQTDASYLRSEIDPDVMKVADFIRSNVHPSRVIRVAQWVAELAPLLWEQPDMKGKLHDRAVPVSIWRVDEATMADRERAELARQASTSS</sequence>
<dbReference type="Proteomes" id="UP000550787">
    <property type="component" value="Unassembled WGS sequence"/>
</dbReference>
<accession>A0A7W4I3K8</accession>
<dbReference type="EMBL" id="JABEQG010000002">
    <property type="protein sequence ID" value="MBB2155193.1"/>
    <property type="molecule type" value="Genomic_DNA"/>
</dbReference>
<organism evidence="1 2">
    <name type="scientific">Gluconacetobacter diazotrophicus</name>
    <name type="common">Acetobacter diazotrophicus</name>
    <dbReference type="NCBI Taxonomy" id="33996"/>
    <lineage>
        <taxon>Bacteria</taxon>
        <taxon>Pseudomonadati</taxon>
        <taxon>Pseudomonadota</taxon>
        <taxon>Alphaproteobacteria</taxon>
        <taxon>Acetobacterales</taxon>
        <taxon>Acetobacteraceae</taxon>
        <taxon>Gluconacetobacter</taxon>
    </lineage>
</organism>